<keyword evidence="1" id="KW-0175">Coiled coil</keyword>
<comment type="caution">
    <text evidence="2">The sequence shown here is derived from an EMBL/GenBank/DDBJ whole genome shotgun (WGS) entry which is preliminary data.</text>
</comment>
<accession>A0ABD5ULE7</accession>
<evidence type="ECO:0000313" key="2">
    <source>
        <dbReference type="EMBL" id="MFC6890018.1"/>
    </source>
</evidence>
<dbReference type="RefSeq" id="WP_379769445.1">
    <property type="nucleotide sequence ID" value="NZ_JBHSXI010000016.1"/>
</dbReference>
<dbReference type="Proteomes" id="UP001596333">
    <property type="component" value="Unassembled WGS sequence"/>
</dbReference>
<evidence type="ECO:0000313" key="3">
    <source>
        <dbReference type="Proteomes" id="UP001596333"/>
    </source>
</evidence>
<feature type="coiled-coil region" evidence="1">
    <location>
        <begin position="347"/>
        <end position="374"/>
    </location>
</feature>
<keyword evidence="3" id="KW-1185">Reference proteome</keyword>
<name>A0ABD5ULE7_9EURY</name>
<proteinExistence type="predicted"/>
<reference evidence="2 3" key="1">
    <citation type="journal article" date="2019" name="Int. J. Syst. Evol. Microbiol.">
        <title>The Global Catalogue of Microorganisms (GCM) 10K type strain sequencing project: providing services to taxonomists for standard genome sequencing and annotation.</title>
        <authorList>
            <consortium name="The Broad Institute Genomics Platform"/>
            <consortium name="The Broad Institute Genome Sequencing Center for Infectious Disease"/>
            <person name="Wu L."/>
            <person name="Ma J."/>
        </authorList>
    </citation>
    <scope>NUCLEOTIDE SEQUENCE [LARGE SCALE GENOMIC DNA]</scope>
    <source>
        <strain evidence="2 3">Y73</strain>
    </source>
</reference>
<dbReference type="EMBL" id="JBHSXI010000016">
    <property type="protein sequence ID" value="MFC6890018.1"/>
    <property type="molecule type" value="Genomic_DNA"/>
</dbReference>
<evidence type="ECO:0000256" key="1">
    <source>
        <dbReference type="SAM" id="Coils"/>
    </source>
</evidence>
<sequence>MFDEPNFLIQMGYNGGKLGPDMMEKGFADGAILSPADFDRDRNQELATEFHDADGHVLFDPQFYIPRADRENLESYDYFGEHGGTDFDTADVGGNLTDLCEHLIELQDWLEVDAYLSPARTLDTFSSTKIDEWLDYTEAFIDAVDSEGREIPVLASLPLEGKPLNDKDQRDTLLNRITGVDPDGFYVSVEFDQSKRYPLSGASNIYSYLDLLNTLRKNRFEILVGHTHHVAHLFMGIGINAFASGHYNNLRAFDQRRWDPDDNQGGGRLVTKYYSDKLLNELRLDPDLDLMYQKSGFDMDKIRMSSPYDTPLFSSSDPPSTVGWNFRRGAWDHYLWACYQISRRYRGKSLTERYEAAMSKIEEAEELFGDVQNEFGMMAEPEGRIFDDWRTALSTMKSDL</sequence>
<dbReference type="AlphaFoldDB" id="A0ABD5ULE7"/>
<gene>
    <name evidence="2" type="ORF">ACFQEY_13505</name>
</gene>
<protein>
    <submittedName>
        <fullName evidence="2">Uncharacterized protein</fullName>
    </submittedName>
</protein>
<organism evidence="2 3">
    <name type="scientific">Halorubrum trueperi</name>
    <dbReference type="NCBI Taxonomy" id="2004704"/>
    <lineage>
        <taxon>Archaea</taxon>
        <taxon>Methanobacteriati</taxon>
        <taxon>Methanobacteriota</taxon>
        <taxon>Stenosarchaea group</taxon>
        <taxon>Halobacteria</taxon>
        <taxon>Halobacteriales</taxon>
        <taxon>Haloferacaceae</taxon>
        <taxon>Halorubrum</taxon>
    </lineage>
</organism>